<dbReference type="RefSeq" id="WP_150005193.1">
    <property type="nucleotide sequence ID" value="NZ_BMOV01000006.1"/>
</dbReference>
<evidence type="ECO:0000313" key="2">
    <source>
        <dbReference type="Proteomes" id="UP000602381"/>
    </source>
</evidence>
<dbReference type="Proteomes" id="UP000602381">
    <property type="component" value="Unassembled WGS sequence"/>
</dbReference>
<dbReference type="InterPro" id="IPR021251">
    <property type="entry name" value="DUF2793"/>
</dbReference>
<name>A0ABQ2LDX6_9PROT</name>
<proteinExistence type="predicted"/>
<comment type="caution">
    <text evidence="1">The sequence shown here is derived from an EMBL/GenBank/DDBJ whole genome shotgun (WGS) entry which is preliminary data.</text>
</comment>
<organism evidence="1 2">
    <name type="scientific">Iodidimonas muriae</name>
    <dbReference type="NCBI Taxonomy" id="261467"/>
    <lineage>
        <taxon>Bacteria</taxon>
        <taxon>Pseudomonadati</taxon>
        <taxon>Pseudomonadota</taxon>
        <taxon>Alphaproteobacteria</taxon>
        <taxon>Iodidimonadales</taxon>
        <taxon>Iodidimonadaceae</taxon>
        <taxon>Iodidimonas</taxon>
    </lineage>
</organism>
<gene>
    <name evidence="1" type="ORF">GCM10007972_18060</name>
</gene>
<evidence type="ECO:0000313" key="1">
    <source>
        <dbReference type="EMBL" id="GGO12749.1"/>
    </source>
</evidence>
<protein>
    <recommendedName>
        <fullName evidence="3">DUF2793 domain-containing protein</fullName>
    </recommendedName>
</protein>
<accession>A0ABQ2LDX6</accession>
<dbReference type="EMBL" id="BMOV01000006">
    <property type="protein sequence ID" value="GGO12749.1"/>
    <property type="molecule type" value="Genomic_DNA"/>
</dbReference>
<evidence type="ECO:0008006" key="3">
    <source>
        <dbReference type="Google" id="ProtNLM"/>
    </source>
</evidence>
<keyword evidence="2" id="KW-1185">Reference proteome</keyword>
<dbReference type="Pfam" id="PF10983">
    <property type="entry name" value="DUF2793"/>
    <property type="match status" value="1"/>
</dbReference>
<reference evidence="2" key="1">
    <citation type="journal article" date="2019" name="Int. J. Syst. Evol. Microbiol.">
        <title>The Global Catalogue of Microorganisms (GCM) 10K type strain sequencing project: providing services to taxonomists for standard genome sequencing and annotation.</title>
        <authorList>
            <consortium name="The Broad Institute Genomics Platform"/>
            <consortium name="The Broad Institute Genome Sequencing Center for Infectious Disease"/>
            <person name="Wu L."/>
            <person name="Ma J."/>
        </authorList>
    </citation>
    <scope>NUCLEOTIDE SEQUENCE [LARGE SCALE GENOMIC DNA]</scope>
    <source>
        <strain evidence="2">JCM 17843</strain>
    </source>
</reference>
<sequence length="218" mass="23479">MPSPNLALPYIVQSQAQKEVTHNEALNRLDVLVMPSVLDADRTVPPAAPAEGDRHLVASGATGAWAGHDGAIAAWFAGWRFHVPATGWRTFNRADGKTWVFDGAGWLEDVPDLSPGAWQIPSLNMNWIGLGGSWQNPRYRIDKSGLVTIEGAIQNGTASEDGVIFTLLAGYRPESDLIFPGYSAGGLSRWNIHANGDVEVAASNMFFTSLSGIRFYAA</sequence>